<dbReference type="Proteomes" id="UP000663879">
    <property type="component" value="Unassembled WGS sequence"/>
</dbReference>
<proteinExistence type="predicted"/>
<reference evidence="2" key="1">
    <citation type="submission" date="2021-02" db="EMBL/GenBank/DDBJ databases">
        <authorList>
            <person name="Nowell W R."/>
        </authorList>
    </citation>
    <scope>NUCLEOTIDE SEQUENCE</scope>
    <source>
        <strain evidence="2">Ploen Becks lab</strain>
    </source>
</reference>
<keyword evidence="3" id="KW-1185">Reference proteome</keyword>
<protein>
    <submittedName>
        <fullName evidence="2">Uncharacterized protein</fullName>
    </submittedName>
</protein>
<gene>
    <name evidence="2" type="ORF">OXX778_LOCUS15688</name>
</gene>
<evidence type="ECO:0000256" key="1">
    <source>
        <dbReference type="SAM" id="MobiDB-lite"/>
    </source>
</evidence>
<sequence length="145" mass="16904">LNEQLTSKSQNKKLKYSDYQNENTFNSSTSSTSSSSFSESFNLFSAPQYSKSQIHSNQYPPQNYLIPYHYQNQSSLTTISNYLIRNSSINNNRNIQHGNGSFAEENFTFYQKPSLIVNPYNCNYDFNNLYFKQNYQFPIANPNYS</sequence>
<accession>A0A814FPA3</accession>
<dbReference type="EMBL" id="CAJNOC010003524">
    <property type="protein sequence ID" value="CAF0986345.1"/>
    <property type="molecule type" value="Genomic_DNA"/>
</dbReference>
<feature type="region of interest" description="Disordered" evidence="1">
    <location>
        <begin position="1"/>
        <end position="35"/>
    </location>
</feature>
<evidence type="ECO:0000313" key="3">
    <source>
        <dbReference type="Proteomes" id="UP000663879"/>
    </source>
</evidence>
<evidence type="ECO:0000313" key="2">
    <source>
        <dbReference type="EMBL" id="CAF0986345.1"/>
    </source>
</evidence>
<feature type="non-terminal residue" evidence="2">
    <location>
        <position position="1"/>
    </location>
</feature>
<dbReference type="AlphaFoldDB" id="A0A814FPA3"/>
<feature type="compositionally biased region" description="Low complexity" evidence="1">
    <location>
        <begin position="21"/>
        <end position="35"/>
    </location>
</feature>
<comment type="caution">
    <text evidence="2">The sequence shown here is derived from an EMBL/GenBank/DDBJ whole genome shotgun (WGS) entry which is preliminary data.</text>
</comment>
<organism evidence="2 3">
    <name type="scientific">Brachionus calyciflorus</name>
    <dbReference type="NCBI Taxonomy" id="104777"/>
    <lineage>
        <taxon>Eukaryota</taxon>
        <taxon>Metazoa</taxon>
        <taxon>Spiralia</taxon>
        <taxon>Gnathifera</taxon>
        <taxon>Rotifera</taxon>
        <taxon>Eurotatoria</taxon>
        <taxon>Monogononta</taxon>
        <taxon>Pseudotrocha</taxon>
        <taxon>Ploima</taxon>
        <taxon>Brachionidae</taxon>
        <taxon>Brachionus</taxon>
    </lineage>
</organism>
<name>A0A814FPA3_9BILA</name>